<evidence type="ECO:0000313" key="1">
    <source>
        <dbReference type="EMBL" id="AMQ45659.1"/>
    </source>
</evidence>
<protein>
    <submittedName>
        <fullName evidence="1">Uncharacterized protein</fullName>
    </submittedName>
</protein>
<dbReference type="RefSeq" id="WP_004098845.1">
    <property type="nucleotide sequence ID" value="NZ_JAJPFY010000010.1"/>
</dbReference>
<name>A0A142EBX1_ECOLX</name>
<proteinExistence type="predicted"/>
<sequence length="100" mass="11311">MVKDEMTEESALPESEQARRMIRRAVLRMVGVGQIHSRDDVIRYLIKEGGFDILSVTDTSVTLCVPDEPEETLTLTGWVFSSSFRLADCVYDNTCPVMHD</sequence>
<dbReference type="EMBL" id="KU295134">
    <property type="protein sequence ID" value="AMQ45659.1"/>
    <property type="molecule type" value="Genomic_DNA"/>
</dbReference>
<keyword evidence="1" id="KW-0614">Plasmid</keyword>
<geneLocation type="plasmid" evidence="1">
    <name>pBK32602</name>
</geneLocation>
<organism evidence="1">
    <name type="scientific">Escherichia coli</name>
    <dbReference type="NCBI Taxonomy" id="562"/>
    <lineage>
        <taxon>Bacteria</taxon>
        <taxon>Pseudomonadati</taxon>
        <taxon>Pseudomonadota</taxon>
        <taxon>Gammaproteobacteria</taxon>
        <taxon>Enterobacterales</taxon>
        <taxon>Enterobacteriaceae</taxon>
        <taxon>Escherichia</taxon>
    </lineage>
</organism>
<dbReference type="AlphaFoldDB" id="A0A142EBX1"/>
<reference evidence="1" key="1">
    <citation type="submission" date="2015-12" db="EMBL/GenBank/DDBJ databases">
        <title>Molecular Epidemiology and Plasmid Analysis of KPC-Producing Escherichia coli.</title>
        <authorList>
            <person name="Chavda K."/>
            <person name="Chen L."/>
            <person name="Kreiswirth B."/>
        </authorList>
    </citation>
    <scope>NUCLEOTIDE SEQUENCE</scope>
    <source>
        <strain evidence="1">BK32602</strain>
        <plasmid evidence="1">pBK32602</plasmid>
    </source>
</reference>
<accession>A0A142EBX1</accession>